<feature type="chain" id="PRO_5014610969" evidence="1">
    <location>
        <begin position="23"/>
        <end position="96"/>
    </location>
</feature>
<keyword evidence="1" id="KW-0732">Signal</keyword>
<gene>
    <name evidence="2" type="ORF">COS12_01355</name>
</gene>
<feature type="non-terminal residue" evidence="2">
    <location>
        <position position="96"/>
    </location>
</feature>
<reference evidence="3" key="1">
    <citation type="submission" date="2017-09" db="EMBL/GenBank/DDBJ databases">
        <title>Depth-based differentiation of microbial function through sediment-hosted aquifers and enrichment of novel symbionts in the deep terrestrial subsurface.</title>
        <authorList>
            <person name="Probst A.J."/>
            <person name="Ladd B."/>
            <person name="Jarett J.K."/>
            <person name="Geller-Mcgrath D.E."/>
            <person name="Sieber C.M.K."/>
            <person name="Emerson J.B."/>
            <person name="Anantharaman K."/>
            <person name="Thomas B.C."/>
            <person name="Malmstrom R."/>
            <person name="Stieglmeier M."/>
            <person name="Klingl A."/>
            <person name="Woyke T."/>
            <person name="Ryan C.M."/>
            <person name="Banfield J.F."/>
        </authorList>
    </citation>
    <scope>NUCLEOTIDE SEQUENCE [LARGE SCALE GENOMIC DNA]</scope>
</reference>
<dbReference type="EMBL" id="PETM01000031">
    <property type="protein sequence ID" value="PIV62699.1"/>
    <property type="molecule type" value="Genomic_DNA"/>
</dbReference>
<evidence type="ECO:0000256" key="1">
    <source>
        <dbReference type="SAM" id="SignalP"/>
    </source>
</evidence>
<evidence type="ECO:0000313" key="3">
    <source>
        <dbReference type="Proteomes" id="UP000230116"/>
    </source>
</evidence>
<protein>
    <submittedName>
        <fullName evidence="2">Uncharacterized protein</fullName>
    </submittedName>
</protein>
<feature type="signal peptide" evidence="1">
    <location>
        <begin position="1"/>
        <end position="22"/>
    </location>
</feature>
<sequence>MKKRFVLLIAIIFLLIAPSIDATESGRPNNKFGIHLAQPHHDEIKKAAELVNSNGGDWGYVTLIIQENDRSVQKWQEIFDLLRQYHLIPIIRLATH</sequence>
<name>A0A2M7E4Q2_9BACT</name>
<evidence type="ECO:0000313" key="2">
    <source>
        <dbReference type="EMBL" id="PIV62699.1"/>
    </source>
</evidence>
<dbReference type="Proteomes" id="UP000230116">
    <property type="component" value="Unassembled WGS sequence"/>
</dbReference>
<comment type="caution">
    <text evidence="2">The sequence shown here is derived from an EMBL/GenBank/DDBJ whole genome shotgun (WGS) entry which is preliminary data.</text>
</comment>
<proteinExistence type="predicted"/>
<organism evidence="2 3">
    <name type="scientific">Candidatus Roizmanbacteria bacterium CG01_land_8_20_14_3_00_33_9</name>
    <dbReference type="NCBI Taxonomy" id="1974843"/>
    <lineage>
        <taxon>Bacteria</taxon>
        <taxon>Candidatus Roizmaniibacteriota</taxon>
    </lineage>
</organism>
<dbReference type="AlphaFoldDB" id="A0A2M7E4Q2"/>
<accession>A0A2M7E4Q2</accession>